<dbReference type="Gene3D" id="1.20.1330.10">
    <property type="entry name" value="f41 fragment of flagellin, N-terminal domain"/>
    <property type="match status" value="1"/>
</dbReference>
<dbReference type="InterPro" id="IPR001492">
    <property type="entry name" value="Flagellin"/>
</dbReference>
<comment type="caution">
    <text evidence="2">The sequence shown here is derived from an EMBL/GenBank/DDBJ whole genome shotgun (WGS) entry which is preliminary data.</text>
</comment>
<evidence type="ECO:0000313" key="3">
    <source>
        <dbReference type="Proteomes" id="UP000646579"/>
    </source>
</evidence>
<dbReference type="SUPFAM" id="SSF64518">
    <property type="entry name" value="Phase 1 flagellin"/>
    <property type="match status" value="1"/>
</dbReference>
<name>A0A918VQR0_9HYPH</name>
<gene>
    <name evidence="2" type="ORF">GCM10007989_06870</name>
</gene>
<organism evidence="2 3">
    <name type="scientific">Devosia pacifica</name>
    <dbReference type="NCBI Taxonomy" id="1335967"/>
    <lineage>
        <taxon>Bacteria</taxon>
        <taxon>Pseudomonadati</taxon>
        <taxon>Pseudomonadota</taxon>
        <taxon>Alphaproteobacteria</taxon>
        <taxon>Hyphomicrobiales</taxon>
        <taxon>Devosiaceae</taxon>
        <taxon>Devosia</taxon>
    </lineage>
</organism>
<dbReference type="EMBL" id="BMZE01000001">
    <property type="protein sequence ID" value="GHA14795.1"/>
    <property type="molecule type" value="Genomic_DNA"/>
</dbReference>
<keyword evidence="2" id="KW-0969">Cilium</keyword>
<dbReference type="GO" id="GO:0009288">
    <property type="term" value="C:bacterial-type flagellum"/>
    <property type="evidence" value="ECO:0007669"/>
    <property type="project" value="InterPro"/>
</dbReference>
<feature type="coiled-coil region" evidence="1">
    <location>
        <begin position="561"/>
        <end position="602"/>
    </location>
</feature>
<dbReference type="Proteomes" id="UP000646579">
    <property type="component" value="Unassembled WGS sequence"/>
</dbReference>
<dbReference type="PANTHER" id="PTHR42792">
    <property type="entry name" value="FLAGELLIN"/>
    <property type="match status" value="1"/>
</dbReference>
<dbReference type="GO" id="GO:0005198">
    <property type="term" value="F:structural molecule activity"/>
    <property type="evidence" value="ECO:0007669"/>
    <property type="project" value="InterPro"/>
</dbReference>
<evidence type="ECO:0000313" key="2">
    <source>
        <dbReference type="EMBL" id="GHA14795.1"/>
    </source>
</evidence>
<keyword evidence="2" id="KW-0966">Cell projection</keyword>
<protein>
    <submittedName>
        <fullName evidence="2">Flagellar protein</fullName>
    </submittedName>
</protein>
<proteinExistence type="predicted"/>
<evidence type="ECO:0000256" key="1">
    <source>
        <dbReference type="SAM" id="Coils"/>
    </source>
</evidence>
<dbReference type="PANTHER" id="PTHR42792:SF1">
    <property type="entry name" value="FLAGELLAR HOOK-ASSOCIATED PROTEIN 3"/>
    <property type="match status" value="1"/>
</dbReference>
<accession>A0A918VQR0</accession>
<keyword evidence="2" id="KW-0282">Flagellum</keyword>
<keyword evidence="3" id="KW-1185">Reference proteome</keyword>
<dbReference type="AlphaFoldDB" id="A0A918VQR0"/>
<reference evidence="2" key="1">
    <citation type="journal article" date="2014" name="Int. J. Syst. Evol. Microbiol.">
        <title>Complete genome sequence of Corynebacterium casei LMG S-19264T (=DSM 44701T), isolated from a smear-ripened cheese.</title>
        <authorList>
            <consortium name="US DOE Joint Genome Institute (JGI-PGF)"/>
            <person name="Walter F."/>
            <person name="Albersmeier A."/>
            <person name="Kalinowski J."/>
            <person name="Ruckert C."/>
        </authorList>
    </citation>
    <scope>NUCLEOTIDE SEQUENCE</scope>
    <source>
        <strain evidence="2">KCTC 32437</strain>
    </source>
</reference>
<keyword evidence="1" id="KW-0175">Coiled coil</keyword>
<reference evidence="2" key="2">
    <citation type="submission" date="2020-09" db="EMBL/GenBank/DDBJ databases">
        <authorList>
            <person name="Sun Q."/>
            <person name="Kim S."/>
        </authorList>
    </citation>
    <scope>NUCLEOTIDE SEQUENCE</scope>
    <source>
        <strain evidence="2">KCTC 32437</strain>
    </source>
</reference>
<dbReference type="RefSeq" id="WP_189423449.1">
    <property type="nucleotide sequence ID" value="NZ_BMZE01000001.1"/>
</dbReference>
<sequence>MIVNKSMFPLQTGFSALTNMQSRMSDLQVQLGTGQKAQSLAGMGADLPVSLSARSRLSQIAGFTSNITTVDLRLGFLDNAFTRLDEMEGQARNSAVPGQYGTGDINMVTVPQQSRGRLDELVTLMNSDVDGRYLFGGSKTDNAPVPEMNVLLEGQGGRAGFRTVVNERKLADAGAAGQGRLDTSLAGASVTLAEDGAHPFGFKLSTLATSSSAITPTPTSGDPASLGVEFTAQPTAGQTVTIGLSLPDGTETQVTLTAATELPTGENADKGIYLIGADEATTAANFEAALKSKLQHETDRTLSAASTYAASQNFFNGSGEPVVRVAGDPATATSLKLATVNDTVMWYSGETSAISADNLGRMTVSQTGDTVSLSEDVPQSPDYGFRIAAATGSANITASAPGPAPASVDVQFTGVPAAGETVSLTLSQPNGTTRDVALKAVSGRAGPGEFSISTNADPAIAREETAAAFSNALSKSLEGAAQAAQTNSRQTVSARVGESTKVNYGVTANESGMLAMMRTFAAMTVETYPSDDATSRGRFDAMAARQQYQMSEQHNANPGSIEAITMDLALARNTANEAKARHDEYKAQLENVLSDAETVSKEEVAVEILALQTRLQASYQVTAMVSQLNLTKFL</sequence>